<dbReference type="EMBL" id="BARS01040626">
    <property type="protein sequence ID" value="GAG37744.1"/>
    <property type="molecule type" value="Genomic_DNA"/>
</dbReference>
<evidence type="ECO:0000259" key="1">
    <source>
        <dbReference type="Pfam" id="PF13298"/>
    </source>
</evidence>
<evidence type="ECO:0000313" key="2">
    <source>
        <dbReference type="EMBL" id="GAG37744.1"/>
    </source>
</evidence>
<comment type="caution">
    <text evidence="2">The sequence shown here is derived from an EMBL/GenBank/DDBJ whole genome shotgun (WGS) entry which is preliminary data.</text>
</comment>
<dbReference type="AlphaFoldDB" id="X0X3D5"/>
<name>X0X3D5_9ZZZZ</name>
<organism evidence="2">
    <name type="scientific">marine sediment metagenome</name>
    <dbReference type="NCBI Taxonomy" id="412755"/>
    <lineage>
        <taxon>unclassified sequences</taxon>
        <taxon>metagenomes</taxon>
        <taxon>ecological metagenomes</taxon>
    </lineage>
</organism>
<gene>
    <name evidence="2" type="ORF">S01H1_61894</name>
</gene>
<dbReference type="Pfam" id="PF13298">
    <property type="entry name" value="LigD_N"/>
    <property type="match status" value="1"/>
</dbReference>
<dbReference type="PANTHER" id="PTHR39465">
    <property type="entry name" value="DNA LIGASE D, 3'-PHOSPHOESTERASE DOMAIN"/>
    <property type="match status" value="1"/>
</dbReference>
<reference evidence="2" key="1">
    <citation type="journal article" date="2014" name="Front. Microbiol.">
        <title>High frequency of phylogenetically diverse reductive dehalogenase-homologous genes in deep subseafloor sedimentary metagenomes.</title>
        <authorList>
            <person name="Kawai M."/>
            <person name="Futagami T."/>
            <person name="Toyoda A."/>
            <person name="Takaki Y."/>
            <person name="Nishi S."/>
            <person name="Hori S."/>
            <person name="Arai W."/>
            <person name="Tsubouchi T."/>
            <person name="Morono Y."/>
            <person name="Uchiyama I."/>
            <person name="Ito T."/>
            <person name="Fujiyama A."/>
            <person name="Inagaki F."/>
            <person name="Takami H."/>
        </authorList>
    </citation>
    <scope>NUCLEOTIDE SEQUENCE</scope>
    <source>
        <strain evidence="2">Expedition CK06-06</strain>
    </source>
</reference>
<dbReference type="PANTHER" id="PTHR39465:SF1">
    <property type="entry name" value="DNA LIGASE D 3'-PHOSPHOESTERASE DOMAIN-CONTAINING PROTEIN"/>
    <property type="match status" value="1"/>
</dbReference>
<proteinExistence type="predicted"/>
<dbReference type="InterPro" id="IPR014144">
    <property type="entry name" value="LigD_PE_domain"/>
</dbReference>
<feature type="domain" description="DNA ligase D 3'-phosphoesterase" evidence="1">
    <location>
        <begin position="8"/>
        <end position="85"/>
    </location>
</feature>
<accession>X0X3D5</accession>
<protein>
    <recommendedName>
        <fullName evidence="1">DNA ligase D 3'-phosphoesterase domain-containing protein</fullName>
    </recommendedName>
</protein>
<sequence>MEREFCIQHHVAKRAGPHDDFRFEDDGVAISFCIPKGMKQHPRPVLAIRVKDHELDYMDFEGVIEEGRGGAGTVELVTRGKLELFRWDPDEVLKVRIDDWLYYFVKYEGGRGPNDWLMLPRKPAS</sequence>